<proteinExistence type="predicted"/>
<accession>A0A0K2JIX3</accession>
<dbReference type="SUPFAM" id="SSF118215">
    <property type="entry name" value="Proton glutamate symport protein"/>
    <property type="match status" value="1"/>
</dbReference>
<evidence type="ECO:0000256" key="6">
    <source>
        <dbReference type="SAM" id="Phobius"/>
    </source>
</evidence>
<dbReference type="AlphaFoldDB" id="A0A0K2JIX3"/>
<organism evidence="7 8">
    <name type="scientific">Spiroplasma kunkelii CR2-3x</name>
    <dbReference type="NCBI Taxonomy" id="273035"/>
    <lineage>
        <taxon>Bacteria</taxon>
        <taxon>Bacillati</taxon>
        <taxon>Mycoplasmatota</taxon>
        <taxon>Mollicutes</taxon>
        <taxon>Entomoplasmatales</taxon>
        <taxon>Spiroplasmataceae</taxon>
        <taxon>Spiroplasma</taxon>
    </lineage>
</organism>
<protein>
    <submittedName>
        <fullName evidence="7">Proton/glutamate symporter</fullName>
    </submittedName>
</protein>
<dbReference type="InterPro" id="IPR001991">
    <property type="entry name" value="Na-dicarboxylate_symporter"/>
</dbReference>
<keyword evidence="4 6" id="KW-1133">Transmembrane helix</keyword>
<sequence length="96" mass="10606">MIFLNAILLMTVPVVFLAIARAVSKPEKDESSRRGTIITITILLLNVAAMFIITLFIGIAFNIGSGFIISGSGNYEKDVSKPLPKIIWNYVLFNFI</sequence>
<dbReference type="GO" id="GO:0016020">
    <property type="term" value="C:membrane"/>
    <property type="evidence" value="ECO:0007669"/>
    <property type="project" value="UniProtKB-SubCell"/>
</dbReference>
<keyword evidence="2" id="KW-0813">Transport</keyword>
<evidence type="ECO:0000256" key="3">
    <source>
        <dbReference type="ARBA" id="ARBA00022692"/>
    </source>
</evidence>
<evidence type="ECO:0000256" key="1">
    <source>
        <dbReference type="ARBA" id="ARBA00004141"/>
    </source>
</evidence>
<dbReference type="PATRIC" id="fig|273035.7.peg.2076"/>
<evidence type="ECO:0000313" key="8">
    <source>
        <dbReference type="Proteomes" id="UP000062963"/>
    </source>
</evidence>
<keyword evidence="3 6" id="KW-0812">Transmembrane</keyword>
<dbReference type="RefSeq" id="WP_235511104.1">
    <property type="nucleotide sequence ID" value="NZ_CP010899.1"/>
</dbReference>
<evidence type="ECO:0000313" key="7">
    <source>
        <dbReference type="EMBL" id="ALA98544.1"/>
    </source>
</evidence>
<dbReference type="KEGG" id="skn:SKUN_001687"/>
<keyword evidence="5 6" id="KW-0472">Membrane</keyword>
<keyword evidence="8" id="KW-1185">Reference proteome</keyword>
<dbReference type="Pfam" id="PF00375">
    <property type="entry name" value="SDF"/>
    <property type="match status" value="1"/>
</dbReference>
<feature type="transmembrane region" description="Helical" evidence="6">
    <location>
        <begin position="38"/>
        <end position="61"/>
    </location>
</feature>
<comment type="subcellular location">
    <subcellularLocation>
        <location evidence="1">Membrane</location>
        <topology evidence="1">Multi-pass membrane protein</topology>
    </subcellularLocation>
</comment>
<dbReference type="STRING" id="273035.SKUN_001687"/>
<evidence type="ECO:0000256" key="5">
    <source>
        <dbReference type="ARBA" id="ARBA00023136"/>
    </source>
</evidence>
<dbReference type="Gene3D" id="1.10.3860.10">
    <property type="entry name" value="Sodium:dicarboxylate symporter"/>
    <property type="match status" value="1"/>
</dbReference>
<evidence type="ECO:0000256" key="2">
    <source>
        <dbReference type="ARBA" id="ARBA00022448"/>
    </source>
</evidence>
<evidence type="ECO:0000256" key="4">
    <source>
        <dbReference type="ARBA" id="ARBA00022989"/>
    </source>
</evidence>
<dbReference type="EMBL" id="CP010899">
    <property type="protein sequence ID" value="ALA98544.1"/>
    <property type="molecule type" value="Genomic_DNA"/>
</dbReference>
<reference evidence="7 8" key="1">
    <citation type="journal article" date="2015" name="Genome Announc.">
        <title>Complete Genome Sequence of Spiroplasma kunkelii Strain CR2-3x, Causal Agent of Corn Stunt Disease in Zea mays L.</title>
        <authorList>
            <person name="Davis R.E."/>
            <person name="Shao J."/>
            <person name="Dally E.L."/>
            <person name="Zhao Y."/>
            <person name="Gasparich G.E."/>
            <person name="Gaynor B.J."/>
            <person name="Athey J.C."/>
            <person name="Harrison N.A."/>
            <person name="Donofrio N."/>
        </authorList>
    </citation>
    <scope>NUCLEOTIDE SEQUENCE [LARGE SCALE GENOMIC DNA]</scope>
    <source>
        <strain evidence="7 8">CR2-3x</strain>
    </source>
</reference>
<dbReference type="GO" id="GO:0015293">
    <property type="term" value="F:symporter activity"/>
    <property type="evidence" value="ECO:0007669"/>
    <property type="project" value="InterPro"/>
</dbReference>
<dbReference type="Proteomes" id="UP000062963">
    <property type="component" value="Chromosome"/>
</dbReference>
<dbReference type="InterPro" id="IPR036458">
    <property type="entry name" value="Na:dicarbo_symporter_sf"/>
</dbReference>
<name>A0A0K2JIX3_SPIKU</name>
<gene>
    <name evidence="7" type="ORF">SKUN_001687</name>
</gene>